<feature type="chain" id="PRO_5041907998" description="PLL-like beta propeller domain-containing protein" evidence="9">
    <location>
        <begin position="21"/>
        <end position="553"/>
    </location>
</feature>
<gene>
    <name evidence="11" type="ORF">NEMBOFW57_006960</name>
</gene>
<dbReference type="GO" id="GO:0000319">
    <property type="term" value="F:sulfite transmembrane transporter activity"/>
    <property type="evidence" value="ECO:0007669"/>
    <property type="project" value="TreeGrafter"/>
</dbReference>
<keyword evidence="3" id="KW-0813">Transport</keyword>
<dbReference type="InterPro" id="IPR004695">
    <property type="entry name" value="SLAC1/Mae1/Ssu1/TehA"/>
</dbReference>
<dbReference type="EMBL" id="JAHCVI010000003">
    <property type="protein sequence ID" value="KAG7287449.1"/>
    <property type="molecule type" value="Genomic_DNA"/>
</dbReference>
<feature type="transmembrane region" description="Helical" evidence="8">
    <location>
        <begin position="511"/>
        <end position="531"/>
    </location>
</feature>
<comment type="caution">
    <text evidence="11">The sequence shown here is derived from an EMBL/GenBank/DDBJ whole genome shotgun (WGS) entry which is preliminary data.</text>
</comment>
<feature type="domain" description="PLL-like beta propeller" evidence="10">
    <location>
        <begin position="36"/>
        <end position="196"/>
    </location>
</feature>
<sequence length="553" mass="59973">MARLTTLLGFMAQGLTLVAATPPLMNLESRATVPGQWESLGGVLTSPPSVVSWGNNRLDVFGLGTDSAAWHRWWDGSAWGGWESLGGVLQTAPIPVSWASNRIDLFAQGGDSSLVHRWWDGSAWGGWESLGGTIKGSPSAVSWGSGRLDIFAIGTDSAVWHLWYERQWGSWESLGGVAQNAPAVVSWAPNRLDLFAPTAVSWGKGRLDIFALGTDHALWHLWYDGKWGSWESLGGTLTSAPVAVSDQANRLDIYATGTDGALWHIGYDGRRWNAWESTKGNTPTLPAVASWGPGRIDVFVAGTDRALWHNWLTSDSNVYLRRTRPTWQAALQDFSTQWFLVPQGTGIIAVILHRLDYQFHGLQIISYIFWITTIVLLLVMVILYALRCVLFPKHVADCLRNKPGEMDGLASISISFTSILQMAAMVLVPSWHGRWGTAIYGLWWANVAMAVLANLGIPFATTHLHPPGVAGLSPAARLPLIAALTAAAGGGTVCTSAGLGSDLQTPAVAVGYLLLGMGFGLAAILDALFLARLFDRGRRGAPWWWPRPTCSRT</sequence>
<dbReference type="AlphaFoldDB" id="A0AAD4HUV5"/>
<evidence type="ECO:0000256" key="1">
    <source>
        <dbReference type="ARBA" id="ARBA00004651"/>
    </source>
</evidence>
<comment type="subcellular location">
    <subcellularLocation>
        <location evidence="1">Cell membrane</location>
        <topology evidence="1">Multi-pass membrane protein</topology>
    </subcellularLocation>
</comment>
<keyword evidence="12" id="KW-1185">Reference proteome</keyword>
<evidence type="ECO:0000256" key="3">
    <source>
        <dbReference type="ARBA" id="ARBA00022448"/>
    </source>
</evidence>
<name>A0AAD4HUV5_9PEZI</name>
<protein>
    <recommendedName>
        <fullName evidence="10">PLL-like beta propeller domain-containing protein</fullName>
    </recommendedName>
</protein>
<reference evidence="11" key="1">
    <citation type="submission" date="2023-02" db="EMBL/GenBank/DDBJ databases">
        <authorList>
            <person name="Palmer J.M."/>
        </authorList>
    </citation>
    <scope>NUCLEOTIDE SEQUENCE</scope>
    <source>
        <strain evidence="11">FW57</strain>
    </source>
</reference>
<dbReference type="SUPFAM" id="SSF89372">
    <property type="entry name" value="Fucose-specific lectin"/>
    <property type="match status" value="2"/>
</dbReference>
<keyword evidence="9" id="KW-0732">Signal</keyword>
<feature type="domain" description="PLL-like beta propeller" evidence="10">
    <location>
        <begin position="203"/>
        <end position="315"/>
    </location>
</feature>
<feature type="transmembrane region" description="Helical" evidence="8">
    <location>
        <begin position="437"/>
        <end position="457"/>
    </location>
</feature>
<feature type="signal peptide" evidence="9">
    <location>
        <begin position="1"/>
        <end position="20"/>
    </location>
</feature>
<keyword evidence="5 8" id="KW-0812">Transmembrane</keyword>
<comment type="similarity">
    <text evidence="2">Belongs to the tellurite-resistance/dicarboxylate transporter (TDT) family.</text>
</comment>
<keyword evidence="4" id="KW-1003">Cell membrane</keyword>
<feature type="transmembrane region" description="Helical" evidence="8">
    <location>
        <begin position="478"/>
        <end position="499"/>
    </location>
</feature>
<evidence type="ECO:0000313" key="12">
    <source>
        <dbReference type="Proteomes" id="UP001197093"/>
    </source>
</evidence>
<dbReference type="GO" id="GO:0005886">
    <property type="term" value="C:plasma membrane"/>
    <property type="evidence" value="ECO:0007669"/>
    <property type="project" value="UniProtKB-SubCell"/>
</dbReference>
<evidence type="ECO:0000256" key="5">
    <source>
        <dbReference type="ARBA" id="ARBA00022692"/>
    </source>
</evidence>
<dbReference type="CDD" id="cd22954">
    <property type="entry name" value="PLL_lectin"/>
    <property type="match status" value="1"/>
</dbReference>
<evidence type="ECO:0000256" key="9">
    <source>
        <dbReference type="SAM" id="SignalP"/>
    </source>
</evidence>
<accession>A0AAD4HUV5</accession>
<dbReference type="InterPro" id="IPR051629">
    <property type="entry name" value="Sulfite_efflux_TDT"/>
</dbReference>
<evidence type="ECO:0000256" key="8">
    <source>
        <dbReference type="SAM" id="Phobius"/>
    </source>
</evidence>
<proteinExistence type="inferred from homology"/>
<dbReference type="InterPro" id="IPR058502">
    <property type="entry name" value="PLL-like_beta-prop"/>
</dbReference>
<dbReference type="PANTHER" id="PTHR31686">
    <property type="match status" value="1"/>
</dbReference>
<dbReference type="Pfam" id="PF26607">
    <property type="entry name" value="DUF8189"/>
    <property type="match status" value="2"/>
</dbReference>
<dbReference type="Gene3D" id="2.120.10.70">
    <property type="entry name" value="Fucose-specific lectin"/>
    <property type="match status" value="1"/>
</dbReference>
<dbReference type="Proteomes" id="UP001197093">
    <property type="component" value="Unassembled WGS sequence"/>
</dbReference>
<evidence type="ECO:0000256" key="4">
    <source>
        <dbReference type="ARBA" id="ARBA00022475"/>
    </source>
</evidence>
<dbReference type="PANTHER" id="PTHR31686:SF3">
    <property type="entry name" value="ACID TRANSPORT PROTEIN, PUTATIVE (AFU_ORTHOLOGUE AFUA_4G09410)-RELATED"/>
    <property type="match status" value="1"/>
</dbReference>
<keyword evidence="6 8" id="KW-1133">Transmembrane helix</keyword>
<dbReference type="Pfam" id="PF03595">
    <property type="entry name" value="SLAC1"/>
    <property type="match status" value="1"/>
</dbReference>
<dbReference type="Gene3D" id="1.50.10.150">
    <property type="entry name" value="Voltage-dependent anion channel"/>
    <property type="match status" value="1"/>
</dbReference>
<evidence type="ECO:0000313" key="11">
    <source>
        <dbReference type="EMBL" id="KAG7287449.1"/>
    </source>
</evidence>
<evidence type="ECO:0000256" key="6">
    <source>
        <dbReference type="ARBA" id="ARBA00022989"/>
    </source>
</evidence>
<organism evidence="11 12">
    <name type="scientific">Staphylotrichum longicolle</name>
    <dbReference type="NCBI Taxonomy" id="669026"/>
    <lineage>
        <taxon>Eukaryota</taxon>
        <taxon>Fungi</taxon>
        <taxon>Dikarya</taxon>
        <taxon>Ascomycota</taxon>
        <taxon>Pezizomycotina</taxon>
        <taxon>Sordariomycetes</taxon>
        <taxon>Sordariomycetidae</taxon>
        <taxon>Sordariales</taxon>
        <taxon>Chaetomiaceae</taxon>
        <taxon>Staphylotrichum</taxon>
    </lineage>
</organism>
<feature type="transmembrane region" description="Helical" evidence="8">
    <location>
        <begin position="364"/>
        <end position="386"/>
    </location>
</feature>
<evidence type="ECO:0000256" key="2">
    <source>
        <dbReference type="ARBA" id="ARBA00008566"/>
    </source>
</evidence>
<evidence type="ECO:0000256" key="7">
    <source>
        <dbReference type="ARBA" id="ARBA00023136"/>
    </source>
</evidence>
<dbReference type="InterPro" id="IPR038665">
    <property type="entry name" value="Voltage-dep_anion_channel_sf"/>
</dbReference>
<keyword evidence="7 8" id="KW-0472">Membrane</keyword>
<evidence type="ECO:0000259" key="10">
    <source>
        <dbReference type="Pfam" id="PF26607"/>
    </source>
</evidence>